<evidence type="ECO:0000256" key="5">
    <source>
        <dbReference type="ARBA" id="ARBA00022475"/>
    </source>
</evidence>
<dbReference type="InterPro" id="IPR020846">
    <property type="entry name" value="MFS_dom"/>
</dbReference>
<dbReference type="GO" id="GO:0005886">
    <property type="term" value="C:plasma membrane"/>
    <property type="evidence" value="ECO:0007669"/>
    <property type="project" value="UniProtKB-SubCell"/>
</dbReference>
<evidence type="ECO:0000256" key="4">
    <source>
        <dbReference type="ARBA" id="ARBA00022448"/>
    </source>
</evidence>
<feature type="transmembrane region" description="Helical" evidence="11">
    <location>
        <begin position="300"/>
        <end position="316"/>
    </location>
</feature>
<reference evidence="13 14" key="1">
    <citation type="journal article" date="2012" name="Front. Microbiol.">
        <title>Complete genome of Ignavibacterium album, a metabolically versatile, flagellated, facultative anaerobe from the phylum Chlorobi.</title>
        <authorList>
            <person name="Liu Z."/>
            <person name="Frigaard N.-U."/>
            <person name="Vogl K."/>
            <person name="Iino T."/>
            <person name="Ohkuma M."/>
            <person name="Overmann J."/>
            <person name="Bryant D.A."/>
        </authorList>
    </citation>
    <scope>NUCLEOTIDE SEQUENCE [LARGE SCALE GENOMIC DNA]</scope>
    <source>
        <strain evidence="14">DSM 19864 / JCM 16511 / NBRC 101810 / Mat9-16</strain>
    </source>
</reference>
<dbReference type="GO" id="GO:0015535">
    <property type="term" value="F:fucose:proton symporter activity"/>
    <property type="evidence" value="ECO:0007669"/>
    <property type="project" value="InterPro"/>
</dbReference>
<feature type="transmembrane region" description="Helical" evidence="11">
    <location>
        <begin position="158"/>
        <end position="180"/>
    </location>
</feature>
<evidence type="ECO:0000256" key="3">
    <source>
        <dbReference type="ARBA" id="ARBA00009120"/>
    </source>
</evidence>
<protein>
    <submittedName>
        <fullName evidence="13">Fucose permease</fullName>
    </submittedName>
</protein>
<dbReference type="HOGENOM" id="CLU_028452_2_2_10"/>
<dbReference type="GO" id="GO:1904659">
    <property type="term" value="P:D-glucose transmembrane transport"/>
    <property type="evidence" value="ECO:0007669"/>
    <property type="project" value="InterPro"/>
</dbReference>
<dbReference type="EMBL" id="CP003418">
    <property type="protein sequence ID" value="AFH50294.1"/>
    <property type="molecule type" value="Genomic_DNA"/>
</dbReference>
<feature type="transmembrane region" description="Helical" evidence="11">
    <location>
        <begin position="323"/>
        <end position="342"/>
    </location>
</feature>
<dbReference type="PANTHER" id="PTHR43702">
    <property type="entry name" value="L-FUCOSE-PROTON SYMPORTER"/>
    <property type="match status" value="1"/>
</dbReference>
<dbReference type="NCBIfam" id="TIGR00885">
    <property type="entry name" value="fucP"/>
    <property type="match status" value="1"/>
</dbReference>
<dbReference type="PROSITE" id="PS50850">
    <property type="entry name" value="MFS"/>
    <property type="match status" value="1"/>
</dbReference>
<keyword evidence="5" id="KW-1003">Cell membrane</keyword>
<dbReference type="GO" id="GO:0055056">
    <property type="term" value="F:D-glucose transmembrane transporter activity"/>
    <property type="evidence" value="ECO:0007669"/>
    <property type="project" value="InterPro"/>
</dbReference>
<evidence type="ECO:0000313" key="13">
    <source>
        <dbReference type="EMBL" id="AFH50294.1"/>
    </source>
</evidence>
<dbReference type="SUPFAM" id="SSF103473">
    <property type="entry name" value="MFS general substrate transporter"/>
    <property type="match status" value="1"/>
</dbReference>
<comment type="subcellular location">
    <subcellularLocation>
        <location evidence="2">Cell inner membrane</location>
        <topology evidence="2">Multi-pass membrane protein</topology>
    </subcellularLocation>
</comment>
<evidence type="ECO:0000313" key="14">
    <source>
        <dbReference type="Proteomes" id="UP000007394"/>
    </source>
</evidence>
<keyword evidence="8 11" id="KW-0812">Transmembrane</keyword>
<evidence type="ECO:0000256" key="11">
    <source>
        <dbReference type="SAM" id="Phobius"/>
    </source>
</evidence>
<dbReference type="AlphaFoldDB" id="I0AMT7"/>
<feature type="transmembrane region" description="Helical" evidence="11">
    <location>
        <begin position="58"/>
        <end position="79"/>
    </location>
</feature>
<dbReference type="InterPro" id="IPR036259">
    <property type="entry name" value="MFS_trans_sf"/>
</dbReference>
<name>I0AMT7_IGNAJ</name>
<feature type="transmembrane region" description="Helical" evidence="11">
    <location>
        <begin position="26"/>
        <end position="46"/>
    </location>
</feature>
<dbReference type="Proteomes" id="UP000007394">
    <property type="component" value="Chromosome"/>
</dbReference>
<evidence type="ECO:0000256" key="1">
    <source>
        <dbReference type="ARBA" id="ARBA00003321"/>
    </source>
</evidence>
<dbReference type="OrthoDB" id="9795150at2"/>
<dbReference type="NCBIfam" id="TIGR01272">
    <property type="entry name" value="gluP"/>
    <property type="match status" value="1"/>
</dbReference>
<keyword evidence="6" id="KW-0997">Cell inner membrane</keyword>
<evidence type="ECO:0000256" key="2">
    <source>
        <dbReference type="ARBA" id="ARBA00004429"/>
    </source>
</evidence>
<gene>
    <name evidence="13" type="primary">fucP</name>
    <name evidence="13" type="ordered locus">IALB_2591</name>
</gene>
<keyword evidence="9 11" id="KW-1133">Transmembrane helix</keyword>
<keyword evidence="14" id="KW-1185">Reference proteome</keyword>
<sequence>MASTPSSAANNTSANHINHRNYLPELTILTSLFFMWGFLTCLNDILIPHLQNVFELNYFQSMLVQFTFFLAYFLISLPSGKLVEKVGYKKGIVIGLITAGVGTLIFYPAAGLRSYPVFLIAFFILASGITLLQVAANPYVTILGKPETASSRLNLTQAFNSLGTTVAPYFGSLLILSTAVKTAEELSKMSPAEVEAYKAAEAAAVQYPYLGLAAVLFIIAAIFAVIKLPQIEASTVQSGDGNGNYDEIHDSAWGYKHLLLGAIGIFVYVGAEVAIGSFLVKYFVSLDSSMIEMEAGKMVSFYWGGAMVGRFIGSAVQRKIKPGTVLGFNAIMASLLVLISMLSDGKVAMWSILLVGLFNSIMFPTIFSLAIRGLGKHTGQASGILCMAIVGGAVIPVIQGLIADSIGIHHAFILPVLCYLFIAYYGFKGSVPSFEKAELAVEVD</sequence>
<dbReference type="Pfam" id="PF07690">
    <property type="entry name" value="MFS_1"/>
    <property type="match status" value="1"/>
</dbReference>
<dbReference type="Gene3D" id="1.20.1250.20">
    <property type="entry name" value="MFS general substrate transporter like domains"/>
    <property type="match status" value="2"/>
</dbReference>
<feature type="transmembrane region" description="Helical" evidence="11">
    <location>
        <begin position="91"/>
        <end position="109"/>
    </location>
</feature>
<dbReference type="eggNOG" id="COG0738">
    <property type="taxonomic scope" value="Bacteria"/>
</dbReference>
<evidence type="ECO:0000256" key="7">
    <source>
        <dbReference type="ARBA" id="ARBA00022597"/>
    </source>
</evidence>
<feature type="transmembrane region" description="Helical" evidence="11">
    <location>
        <begin position="348"/>
        <end position="371"/>
    </location>
</feature>
<feature type="transmembrane region" description="Helical" evidence="11">
    <location>
        <begin position="115"/>
        <end position="137"/>
    </location>
</feature>
<proteinExistence type="inferred from homology"/>
<dbReference type="CDD" id="cd17394">
    <property type="entry name" value="MFS_FucP_like"/>
    <property type="match status" value="1"/>
</dbReference>
<feature type="domain" description="Major facilitator superfamily (MFS) profile" evidence="12">
    <location>
        <begin position="25"/>
        <end position="434"/>
    </location>
</feature>
<comment type="function">
    <text evidence="1">Intake of glucose and galactose.</text>
</comment>
<organism evidence="13 14">
    <name type="scientific">Ignavibacterium album (strain DSM 19864 / JCM 16511 / NBRC 101810 / Mat9-16)</name>
    <dbReference type="NCBI Taxonomy" id="945713"/>
    <lineage>
        <taxon>Bacteria</taxon>
        <taxon>Pseudomonadati</taxon>
        <taxon>Ignavibacteriota</taxon>
        <taxon>Ignavibacteria</taxon>
        <taxon>Ignavibacteriales</taxon>
        <taxon>Ignavibacteriaceae</taxon>
        <taxon>Ignavibacterium</taxon>
    </lineage>
</organism>
<feature type="transmembrane region" description="Helical" evidence="11">
    <location>
        <begin position="383"/>
        <end position="402"/>
    </location>
</feature>
<evidence type="ECO:0000256" key="8">
    <source>
        <dbReference type="ARBA" id="ARBA00022692"/>
    </source>
</evidence>
<dbReference type="InterPro" id="IPR005964">
    <property type="entry name" value="Glc/Gal_transptr_bac"/>
</dbReference>
<dbReference type="PANTHER" id="PTHR43702:SF3">
    <property type="entry name" value="PROTEIN TSGA"/>
    <property type="match status" value="1"/>
</dbReference>
<evidence type="ECO:0000256" key="10">
    <source>
        <dbReference type="ARBA" id="ARBA00023136"/>
    </source>
</evidence>
<dbReference type="InterPro" id="IPR050375">
    <property type="entry name" value="MFS_TsgA-like"/>
</dbReference>
<keyword evidence="4" id="KW-0813">Transport</keyword>
<dbReference type="GO" id="GO:0005354">
    <property type="term" value="F:galactose transmembrane transporter activity"/>
    <property type="evidence" value="ECO:0007669"/>
    <property type="project" value="InterPro"/>
</dbReference>
<keyword evidence="10 11" id="KW-0472">Membrane</keyword>
<evidence type="ECO:0000259" key="12">
    <source>
        <dbReference type="PROSITE" id="PS50850"/>
    </source>
</evidence>
<comment type="similarity">
    <text evidence="3">Belongs to the major facilitator superfamily. FHS transporter (TC 2.A.1.7) family.</text>
</comment>
<dbReference type="KEGG" id="ial:IALB_2591"/>
<dbReference type="InterPro" id="IPR005275">
    <property type="entry name" value="Lfuc_symporter_FucP"/>
</dbReference>
<accession>I0AMT7</accession>
<feature type="transmembrane region" description="Helical" evidence="11">
    <location>
        <begin position="207"/>
        <end position="226"/>
    </location>
</feature>
<keyword evidence="7" id="KW-0762">Sugar transport</keyword>
<feature type="transmembrane region" description="Helical" evidence="11">
    <location>
        <begin position="258"/>
        <end position="280"/>
    </location>
</feature>
<evidence type="ECO:0000256" key="9">
    <source>
        <dbReference type="ARBA" id="ARBA00022989"/>
    </source>
</evidence>
<dbReference type="InterPro" id="IPR011701">
    <property type="entry name" value="MFS"/>
</dbReference>
<dbReference type="STRING" id="945713.IALB_2591"/>
<evidence type="ECO:0000256" key="6">
    <source>
        <dbReference type="ARBA" id="ARBA00022519"/>
    </source>
</evidence>
<feature type="transmembrane region" description="Helical" evidence="11">
    <location>
        <begin position="408"/>
        <end position="427"/>
    </location>
</feature>